<keyword evidence="6 13" id="KW-0479">Metal-binding</keyword>
<sequence length="260" mass="29865">MYDAFPRLMHHFPGPHQEVFAYNHFMHNLVMNEVHIQERQNAGDPQDLIDFYLAQITKDDPTSTFNTDNMVQTVVDLLLGGTETTSTTLLWALLYMVKYPEIQERVQREIEAVLEPSQLISYEDRKKQPYTNAVIHETLQYSNVTSVGVPRQCVRNTTLLGHHINKGTLVLPNLHSVFSPDHFLDLDGNFVNKEAFFPFSAGHRVCLGEQMAQVELFIFFTNLLRAFSFQIPEGVKEIDLEYILGAILQPHSYKLCAIPR</sequence>
<dbReference type="GO" id="GO:0006805">
    <property type="term" value="P:xenobiotic metabolic process"/>
    <property type="evidence" value="ECO:0007669"/>
    <property type="project" value="TreeGrafter"/>
</dbReference>
<keyword evidence="11 14" id="KW-0503">Monooxygenase</keyword>
<dbReference type="InterPro" id="IPR001128">
    <property type="entry name" value="Cyt_P450"/>
</dbReference>
<protein>
    <submittedName>
        <fullName evidence="15">Uncharacterized protein</fullName>
    </submittedName>
</protein>
<comment type="similarity">
    <text evidence="4 14">Belongs to the cytochrome P450 family.</text>
</comment>
<evidence type="ECO:0000256" key="7">
    <source>
        <dbReference type="ARBA" id="ARBA00022824"/>
    </source>
</evidence>
<comment type="subcellular location">
    <subcellularLocation>
        <location evidence="3">Endoplasmic reticulum membrane</location>
        <topology evidence="3">Peripheral membrane protein</topology>
    </subcellularLocation>
    <subcellularLocation>
        <location evidence="2">Microsome membrane</location>
        <topology evidence="2">Peripheral membrane protein</topology>
    </subcellularLocation>
</comment>
<evidence type="ECO:0000256" key="9">
    <source>
        <dbReference type="ARBA" id="ARBA00023002"/>
    </source>
</evidence>
<evidence type="ECO:0000256" key="10">
    <source>
        <dbReference type="ARBA" id="ARBA00023004"/>
    </source>
</evidence>
<dbReference type="InterPro" id="IPR050182">
    <property type="entry name" value="Cytochrome_P450_fam2"/>
</dbReference>
<evidence type="ECO:0000256" key="5">
    <source>
        <dbReference type="ARBA" id="ARBA00022617"/>
    </source>
</evidence>
<dbReference type="Ensembl" id="ENSAOWT00000029976.1">
    <property type="protein sequence ID" value="ENSAOWP00000026449.1"/>
    <property type="gene ID" value="ENSAOWG00000017829.1"/>
</dbReference>
<keyword evidence="5 13" id="KW-0349">Heme</keyword>
<accession>A0A8B9QK57</accession>
<evidence type="ECO:0000256" key="13">
    <source>
        <dbReference type="PIRSR" id="PIRSR602401-1"/>
    </source>
</evidence>
<dbReference type="PROSITE" id="PS00086">
    <property type="entry name" value="CYTOCHROME_P450"/>
    <property type="match status" value="1"/>
</dbReference>
<dbReference type="GO" id="GO:0005789">
    <property type="term" value="C:endoplasmic reticulum membrane"/>
    <property type="evidence" value="ECO:0007669"/>
    <property type="project" value="UniProtKB-SubCell"/>
</dbReference>
<dbReference type="FunFam" id="1.10.630.10:FF:000238">
    <property type="entry name" value="Cytochrome P450 2A6"/>
    <property type="match status" value="1"/>
</dbReference>
<keyword evidence="12" id="KW-0472">Membrane</keyword>
<keyword evidence="9 14" id="KW-0560">Oxidoreductase</keyword>
<keyword evidence="10 13" id="KW-0408">Iron</keyword>
<keyword evidence="7" id="KW-0256">Endoplasmic reticulum</keyword>
<dbReference type="GO" id="GO:0006082">
    <property type="term" value="P:organic acid metabolic process"/>
    <property type="evidence" value="ECO:0007669"/>
    <property type="project" value="TreeGrafter"/>
</dbReference>
<evidence type="ECO:0000313" key="16">
    <source>
        <dbReference type="Proteomes" id="UP000694424"/>
    </source>
</evidence>
<evidence type="ECO:0000256" key="2">
    <source>
        <dbReference type="ARBA" id="ARBA00004174"/>
    </source>
</evidence>
<evidence type="ECO:0000256" key="1">
    <source>
        <dbReference type="ARBA" id="ARBA00001971"/>
    </source>
</evidence>
<dbReference type="AlphaFoldDB" id="A0A8B9QK57"/>
<dbReference type="PANTHER" id="PTHR24300:SF368">
    <property type="entry name" value="CYTOCHROME P450, FAMILY 2, SUBFAMILY AB, POLYPEPTIDE 1"/>
    <property type="match status" value="1"/>
</dbReference>
<keyword evidence="16" id="KW-1185">Reference proteome</keyword>
<dbReference type="Pfam" id="PF00067">
    <property type="entry name" value="p450"/>
    <property type="match status" value="1"/>
</dbReference>
<dbReference type="PANTHER" id="PTHR24300">
    <property type="entry name" value="CYTOCHROME P450 508A4-RELATED"/>
    <property type="match status" value="1"/>
</dbReference>
<dbReference type="SUPFAM" id="SSF48264">
    <property type="entry name" value="Cytochrome P450"/>
    <property type="match status" value="1"/>
</dbReference>
<dbReference type="InterPro" id="IPR017972">
    <property type="entry name" value="Cyt_P450_CS"/>
</dbReference>
<evidence type="ECO:0000256" key="6">
    <source>
        <dbReference type="ARBA" id="ARBA00022723"/>
    </source>
</evidence>
<keyword evidence="8" id="KW-0492">Microsome</keyword>
<evidence type="ECO:0000313" key="15">
    <source>
        <dbReference type="Ensembl" id="ENSAOWP00000026449.1"/>
    </source>
</evidence>
<dbReference type="Gene3D" id="1.10.630.10">
    <property type="entry name" value="Cytochrome P450"/>
    <property type="match status" value="1"/>
</dbReference>
<comment type="cofactor">
    <cofactor evidence="1 13">
        <name>heme</name>
        <dbReference type="ChEBI" id="CHEBI:30413"/>
    </cofactor>
</comment>
<evidence type="ECO:0000256" key="3">
    <source>
        <dbReference type="ARBA" id="ARBA00004406"/>
    </source>
</evidence>
<reference evidence="15" key="2">
    <citation type="submission" date="2025-09" db="UniProtKB">
        <authorList>
            <consortium name="Ensembl"/>
        </authorList>
    </citation>
    <scope>IDENTIFICATION</scope>
</reference>
<evidence type="ECO:0000256" key="8">
    <source>
        <dbReference type="ARBA" id="ARBA00022848"/>
    </source>
</evidence>
<dbReference type="PRINTS" id="PR00385">
    <property type="entry name" value="P450"/>
</dbReference>
<reference evidence="15" key="1">
    <citation type="submission" date="2025-08" db="UniProtKB">
        <authorList>
            <consortium name="Ensembl"/>
        </authorList>
    </citation>
    <scope>IDENTIFICATION</scope>
</reference>
<feature type="binding site" description="axial binding residue" evidence="13">
    <location>
        <position position="206"/>
    </location>
    <ligand>
        <name>heme</name>
        <dbReference type="ChEBI" id="CHEBI:30413"/>
    </ligand>
    <ligandPart>
        <name>Fe</name>
        <dbReference type="ChEBI" id="CHEBI:18248"/>
    </ligandPart>
</feature>
<proteinExistence type="inferred from homology"/>
<name>A0A8B9QK57_APTOW</name>
<evidence type="ECO:0000256" key="14">
    <source>
        <dbReference type="RuleBase" id="RU000461"/>
    </source>
</evidence>
<dbReference type="PRINTS" id="PR00463">
    <property type="entry name" value="EP450I"/>
</dbReference>
<evidence type="ECO:0000256" key="12">
    <source>
        <dbReference type="ARBA" id="ARBA00023136"/>
    </source>
</evidence>
<dbReference type="InterPro" id="IPR036396">
    <property type="entry name" value="Cyt_P450_sf"/>
</dbReference>
<evidence type="ECO:0000256" key="11">
    <source>
        <dbReference type="ARBA" id="ARBA00023033"/>
    </source>
</evidence>
<dbReference type="GO" id="GO:0020037">
    <property type="term" value="F:heme binding"/>
    <property type="evidence" value="ECO:0007669"/>
    <property type="project" value="InterPro"/>
</dbReference>
<dbReference type="Proteomes" id="UP000694424">
    <property type="component" value="Unplaced"/>
</dbReference>
<dbReference type="InterPro" id="IPR002401">
    <property type="entry name" value="Cyt_P450_E_grp-I"/>
</dbReference>
<dbReference type="GO" id="GO:0005506">
    <property type="term" value="F:iron ion binding"/>
    <property type="evidence" value="ECO:0007669"/>
    <property type="project" value="InterPro"/>
</dbReference>
<organism evidence="15 16">
    <name type="scientific">Apteryx owenii</name>
    <name type="common">Little spotted kiwi</name>
    <dbReference type="NCBI Taxonomy" id="8824"/>
    <lineage>
        <taxon>Eukaryota</taxon>
        <taxon>Metazoa</taxon>
        <taxon>Chordata</taxon>
        <taxon>Craniata</taxon>
        <taxon>Vertebrata</taxon>
        <taxon>Euteleostomi</taxon>
        <taxon>Archelosauria</taxon>
        <taxon>Archosauria</taxon>
        <taxon>Dinosauria</taxon>
        <taxon>Saurischia</taxon>
        <taxon>Theropoda</taxon>
        <taxon>Coelurosauria</taxon>
        <taxon>Aves</taxon>
        <taxon>Palaeognathae</taxon>
        <taxon>Apterygiformes</taxon>
        <taxon>Apterygidae</taxon>
        <taxon>Apteryx</taxon>
    </lineage>
</organism>
<dbReference type="GO" id="GO:0016712">
    <property type="term" value="F:oxidoreductase activity, acting on paired donors, with incorporation or reduction of molecular oxygen, reduced flavin or flavoprotein as one donor, and incorporation of one atom of oxygen"/>
    <property type="evidence" value="ECO:0007669"/>
    <property type="project" value="TreeGrafter"/>
</dbReference>
<evidence type="ECO:0000256" key="4">
    <source>
        <dbReference type="ARBA" id="ARBA00010617"/>
    </source>
</evidence>